<dbReference type="EMBL" id="CP120629">
    <property type="protein sequence ID" value="WEW59963.1"/>
    <property type="molecule type" value="Genomic_DNA"/>
</dbReference>
<dbReference type="AlphaFoldDB" id="A0AAF0DKQ1"/>
<organism evidence="2 3">
    <name type="scientific">Emydomyces testavorans</name>
    <dbReference type="NCBI Taxonomy" id="2070801"/>
    <lineage>
        <taxon>Eukaryota</taxon>
        <taxon>Fungi</taxon>
        <taxon>Dikarya</taxon>
        <taxon>Ascomycota</taxon>
        <taxon>Pezizomycotina</taxon>
        <taxon>Eurotiomycetes</taxon>
        <taxon>Eurotiomycetidae</taxon>
        <taxon>Onygenales</taxon>
        <taxon>Nannizziopsiaceae</taxon>
        <taxon>Emydomyces</taxon>
    </lineage>
</organism>
<keyword evidence="3" id="KW-1185">Reference proteome</keyword>
<sequence length="360" mass="38971">MERLSLARFFRRRLFPVLPFRETSITAATADDSATEHYHTARKKPTTTASSDDIEISMPAAWPKTPSPPAGPSANPQQTVPPAEAQPMIVSSDGYSTAAAAAAWRENVRPRFFIYRADGRRVPLIAVDELPVWVVLGGRDDWVENEEVLRHMMPASDYGIPWEGVYEVRVVREAEREVQVEGGMAESVVPIAVPMGAGRGTQDHGVVPGSVQLPYGFDPEDRMTNLMAGPRAMTMHPRVLFENLAAAGLSNQPEAVRERSPSTASSSVWRAYVSQFSGSGGRSSSSYYSAVESQSSSQPSVPETPPPTGSAWSSAHVATYSSTATDPLPFSATDLGLRCELIIGLDSFGCPLSRPCSMPW</sequence>
<reference evidence="2" key="1">
    <citation type="submission" date="2023-03" db="EMBL/GenBank/DDBJ databases">
        <title>Emydomyces testavorans Genome Sequence.</title>
        <authorList>
            <person name="Hoyer L."/>
        </authorList>
    </citation>
    <scope>NUCLEOTIDE SEQUENCE</scope>
    <source>
        <strain evidence="2">16-2883</strain>
    </source>
</reference>
<evidence type="ECO:0000313" key="3">
    <source>
        <dbReference type="Proteomes" id="UP001219355"/>
    </source>
</evidence>
<name>A0AAF0DKQ1_9EURO</name>
<proteinExistence type="predicted"/>
<accession>A0AAF0DKQ1</accession>
<dbReference type="Proteomes" id="UP001219355">
    <property type="component" value="Chromosome 3"/>
</dbReference>
<feature type="region of interest" description="Disordered" evidence="1">
    <location>
        <begin position="32"/>
        <end position="81"/>
    </location>
</feature>
<evidence type="ECO:0000256" key="1">
    <source>
        <dbReference type="SAM" id="MobiDB-lite"/>
    </source>
</evidence>
<protein>
    <submittedName>
        <fullName evidence="2">Uncharacterized protein</fullName>
    </submittedName>
</protein>
<gene>
    <name evidence="2" type="ORF">PRK78_005445</name>
</gene>
<evidence type="ECO:0000313" key="2">
    <source>
        <dbReference type="EMBL" id="WEW59963.1"/>
    </source>
</evidence>